<dbReference type="RefSeq" id="XP_002171390.2">
    <property type="nucleotide sequence ID" value="XM_002171354.2"/>
</dbReference>
<dbReference type="eggNOG" id="KOG1102">
    <property type="taxonomic scope" value="Eukaryota"/>
</dbReference>
<dbReference type="PROSITE" id="PS50086">
    <property type="entry name" value="TBC_RABGAP"/>
    <property type="match status" value="1"/>
</dbReference>
<organism evidence="4 5">
    <name type="scientific">Schizosaccharomyces japonicus (strain yFS275 / FY16936)</name>
    <name type="common">Fission yeast</name>
    <dbReference type="NCBI Taxonomy" id="402676"/>
    <lineage>
        <taxon>Eukaryota</taxon>
        <taxon>Fungi</taxon>
        <taxon>Dikarya</taxon>
        <taxon>Ascomycota</taxon>
        <taxon>Taphrinomycotina</taxon>
        <taxon>Schizosaccharomycetes</taxon>
        <taxon>Schizosaccharomycetales</taxon>
        <taxon>Schizosaccharomycetaceae</taxon>
        <taxon>Schizosaccharomyces</taxon>
    </lineage>
</organism>
<protein>
    <submittedName>
        <fullName evidence="4">GTPase activating protein</fullName>
    </submittedName>
</protein>
<dbReference type="Gene3D" id="1.10.472.80">
    <property type="entry name" value="Ypt/Rab-GAP domain of gyp1p, domain 3"/>
    <property type="match status" value="1"/>
</dbReference>
<dbReference type="PANTHER" id="PTHR47219">
    <property type="entry name" value="RAB GTPASE-ACTIVATING PROTEIN 1-LIKE"/>
    <property type="match status" value="1"/>
</dbReference>
<dbReference type="Gene3D" id="1.10.287.1490">
    <property type="match status" value="1"/>
</dbReference>
<dbReference type="AlphaFoldDB" id="B6JUZ3"/>
<dbReference type="Pfam" id="PF23436">
    <property type="entry name" value="RabGap-TBC_2"/>
    <property type="match status" value="1"/>
</dbReference>
<dbReference type="GeneID" id="7051042"/>
<keyword evidence="5" id="KW-1185">Reference proteome</keyword>
<dbReference type="PANTHER" id="PTHR47219:SF9">
    <property type="entry name" value="GTPASE ACTIVATING PROTEIN AND CENTROSOME-ASSOCIATED, ISOFORM B"/>
    <property type="match status" value="1"/>
</dbReference>
<evidence type="ECO:0000313" key="4">
    <source>
        <dbReference type="EMBL" id="EEB05097.2"/>
    </source>
</evidence>
<dbReference type="Proteomes" id="UP000001744">
    <property type="component" value="Unassembled WGS sequence"/>
</dbReference>
<dbReference type="InterPro" id="IPR000195">
    <property type="entry name" value="Rab-GAP-TBC_dom"/>
</dbReference>
<evidence type="ECO:0000256" key="2">
    <source>
        <dbReference type="SAM" id="MobiDB-lite"/>
    </source>
</evidence>
<name>B6JUZ3_SCHJY</name>
<proteinExistence type="predicted"/>
<dbReference type="HOGENOM" id="CLU_427692_0_0_1"/>
<dbReference type="InterPro" id="IPR050302">
    <property type="entry name" value="Rab_GAP_TBC_domain"/>
</dbReference>
<dbReference type="SMART" id="SM00164">
    <property type="entry name" value="TBC"/>
    <property type="match status" value="1"/>
</dbReference>
<accession>B6JUZ3</accession>
<sequence>MSISDGSLGSKPQLRAENESEPTDFQIGEFRAETANSMKDVDLDGSVPALTTPLDANKNAFSYVEGSIVRPVVSNTSVSSETSGASFKSRFSWLQSDATNAFKKTPSPPASDVSGSPEQPFQQLCGLVKKSRSGEQIADFEEKILALQSKLTQRTEKDSPAAKCVDWNNWVEVFINDDGAPSTETLSQLINECNDVIPSPLRAVCWELFLNVQKNELLTLYITLALQRNSLDVELRRTIRSQPFRSPVELLRQGNASRLRVSNDSLLSVLHAFTLFDTTVEYAFDKLLWITTAFLCYLPEANSFRALVCLLRKNVMSELFTVDTTSIQSTLFMQVMQGLEDACPELAIILSRLCVTSLEKHFDCYCSCFSAILSVTDSLRLFDLLCIHGLPFFVRLTIAVLIKNAERILQVKTIEQFKKFMNSDIYGVYRTSSPTRYSFYGRSPVSIDEWIQDALALQIEPFNPERRNIIYDTLRAKREQLEKTIATLRTEIDKFTTDTTEAAVSTKQLQGEHDSLASQLEEKEMEHTSMDEETAALQTELDELKAKFEERPAELRRKYAEELEIMKGRNEKFSEQNDLLKEQIDYLTSELDKTQAAHNELKERYDSITKKWEDLSKMFGNEARTSQ</sequence>
<feature type="domain" description="Rab-GAP TBC" evidence="3">
    <location>
        <begin position="196"/>
        <end position="389"/>
    </location>
</feature>
<dbReference type="EMBL" id="KE651166">
    <property type="protein sequence ID" value="EEB05097.2"/>
    <property type="molecule type" value="Genomic_DNA"/>
</dbReference>
<dbReference type="VEuPathDB" id="FungiDB:SJAG_00092"/>
<dbReference type="SUPFAM" id="SSF47923">
    <property type="entry name" value="Ypt/Rab-GAP domain of gyp1p"/>
    <property type="match status" value="2"/>
</dbReference>
<feature type="coiled-coil region" evidence="1">
    <location>
        <begin position="471"/>
        <end position="611"/>
    </location>
</feature>
<dbReference type="OrthoDB" id="295078at2759"/>
<dbReference type="STRING" id="402676.B6JUZ3"/>
<dbReference type="OMA" id="RGTVWQS"/>
<dbReference type="InterPro" id="IPR035969">
    <property type="entry name" value="Rab-GAP_TBC_sf"/>
</dbReference>
<evidence type="ECO:0000313" key="5">
    <source>
        <dbReference type="Proteomes" id="UP000001744"/>
    </source>
</evidence>
<evidence type="ECO:0000259" key="3">
    <source>
        <dbReference type="PROSITE" id="PS50086"/>
    </source>
</evidence>
<evidence type="ECO:0000256" key="1">
    <source>
        <dbReference type="SAM" id="Coils"/>
    </source>
</evidence>
<keyword evidence="1" id="KW-0175">Coiled coil</keyword>
<feature type="region of interest" description="Disordered" evidence="2">
    <location>
        <begin position="1"/>
        <end position="33"/>
    </location>
</feature>
<dbReference type="JaponicusDB" id="SJAG_00092"/>
<gene>
    <name evidence="4" type="ORF">SJAG_00092</name>
</gene>
<reference evidence="4 5" key="1">
    <citation type="journal article" date="2011" name="Science">
        <title>Comparative functional genomics of the fission yeasts.</title>
        <authorList>
            <person name="Rhind N."/>
            <person name="Chen Z."/>
            <person name="Yassour M."/>
            <person name="Thompson D.A."/>
            <person name="Haas B.J."/>
            <person name="Habib N."/>
            <person name="Wapinski I."/>
            <person name="Roy S."/>
            <person name="Lin M.F."/>
            <person name="Heiman D.I."/>
            <person name="Young S.K."/>
            <person name="Furuya K."/>
            <person name="Guo Y."/>
            <person name="Pidoux A."/>
            <person name="Chen H.M."/>
            <person name="Robbertse B."/>
            <person name="Goldberg J.M."/>
            <person name="Aoki K."/>
            <person name="Bayne E.H."/>
            <person name="Berlin A.M."/>
            <person name="Desjardins C.A."/>
            <person name="Dobbs E."/>
            <person name="Dukaj L."/>
            <person name="Fan L."/>
            <person name="FitzGerald M.G."/>
            <person name="French C."/>
            <person name="Gujja S."/>
            <person name="Hansen K."/>
            <person name="Keifenheim D."/>
            <person name="Levin J.Z."/>
            <person name="Mosher R.A."/>
            <person name="Mueller C.A."/>
            <person name="Pfiffner J."/>
            <person name="Priest M."/>
            <person name="Russ C."/>
            <person name="Smialowska A."/>
            <person name="Swoboda P."/>
            <person name="Sykes S.M."/>
            <person name="Vaughn M."/>
            <person name="Vengrova S."/>
            <person name="Yoder R."/>
            <person name="Zeng Q."/>
            <person name="Allshire R."/>
            <person name="Baulcombe D."/>
            <person name="Birren B.W."/>
            <person name="Brown W."/>
            <person name="Ekwall K."/>
            <person name="Kellis M."/>
            <person name="Leatherwood J."/>
            <person name="Levin H."/>
            <person name="Margalit H."/>
            <person name="Martienssen R."/>
            <person name="Nieduszynski C.A."/>
            <person name="Spatafora J.W."/>
            <person name="Friedman N."/>
            <person name="Dalgaard J.Z."/>
            <person name="Baumann P."/>
            <person name="Niki H."/>
            <person name="Regev A."/>
            <person name="Nusbaum C."/>
        </authorList>
    </citation>
    <scope>NUCLEOTIDE SEQUENCE [LARGE SCALE GENOMIC DNA]</scope>
    <source>
        <strain evidence="5">yFS275 / FY16936</strain>
    </source>
</reference>